<organism evidence="1">
    <name type="scientific">viral metagenome</name>
    <dbReference type="NCBI Taxonomy" id="1070528"/>
    <lineage>
        <taxon>unclassified sequences</taxon>
        <taxon>metagenomes</taxon>
        <taxon>organismal metagenomes</taxon>
    </lineage>
</organism>
<protein>
    <submittedName>
        <fullName evidence="1">Uncharacterized protein</fullName>
    </submittedName>
</protein>
<sequence>MKTLSDESQERFSLFELTSNYGEKTYPHPTPQNITMLKLDKNLEKELHISNKIEKIPFYHLYFQTIRIKTLLSYVNSSVSTSIQEKEVIPLEYWEKVVPSNNTKTKTNPFRLIESSCSFTNSTSLYTYVEWLHKFENKKELLSNIFDLCFFVLDGLQTLQKHDILLVNFSKSNLCFNQFGKPFICNLNQYIEKSGSLNDIIDHIEEVNTNSPIEMYVFDFLKKNKHIHCLSNNQIELIVKNYIDNHMIISHLSIHMKEKYYEDSVKYLQVLTNKPPTYISDFLLNYVDTWSIYGFYIFYLNEVLLNNTTTTTTTTSFITDDSKVFWKGFIDLFVKNILCNPNERHNIQQFKSELIEYLYAKTKYLRV</sequence>
<name>A0A6C0E468_9ZZZZ</name>
<reference evidence="1" key="1">
    <citation type="journal article" date="2020" name="Nature">
        <title>Giant virus diversity and host interactions through global metagenomics.</title>
        <authorList>
            <person name="Schulz F."/>
            <person name="Roux S."/>
            <person name="Paez-Espino D."/>
            <person name="Jungbluth S."/>
            <person name="Walsh D.A."/>
            <person name="Denef V.J."/>
            <person name="McMahon K.D."/>
            <person name="Konstantinidis K.T."/>
            <person name="Eloe-Fadrosh E.A."/>
            <person name="Kyrpides N.C."/>
            <person name="Woyke T."/>
        </authorList>
    </citation>
    <scope>NUCLEOTIDE SEQUENCE</scope>
    <source>
        <strain evidence="1">GVMAG-M-3300023179-116</strain>
    </source>
</reference>
<accession>A0A6C0E468</accession>
<dbReference type="AlphaFoldDB" id="A0A6C0E468"/>
<evidence type="ECO:0000313" key="1">
    <source>
        <dbReference type="EMBL" id="QHT23522.1"/>
    </source>
</evidence>
<dbReference type="EMBL" id="MN739732">
    <property type="protein sequence ID" value="QHT23522.1"/>
    <property type="molecule type" value="Genomic_DNA"/>
</dbReference>
<proteinExistence type="predicted"/>